<dbReference type="SUPFAM" id="SSF56784">
    <property type="entry name" value="HAD-like"/>
    <property type="match status" value="1"/>
</dbReference>
<sequence length="940" mass="101845">MACCVFTAYIMSRIIKACELFDIRLLEIKYNDSDPEPSTPPSFQPYITQGRQVPIAALSADNTVHEGEESQSELLSTVRLLITGMTCSACVSTLSHALTSVPAVIRTNVSLPLSRATVIYNTATTSIQDLILAIEGAGYEAEVLGQHNRGSAAQNLKLVRREEELQALKKAFNGAATWATAISVIEWMRKVSITTKLGSILDPYLRFLNLAIGCYIQLSHADWIHRNAWARCFSRRRIQLPSLSMDTLLSLSILLSIFLSFFNIALHGLCDVRTRTYFSSASFLAAVISGGRYLDVSLRRQGAAGLARLFRLQHEVESETVMVEGRLEERDDRSIKDDAAILTPVPTTLLAPLDIYHVAPHSLIPCDSYVVRGFSLVDEASMTGESLPARKTVGDFLMSGTRNLSAGLVAIVLKDQAQSSLESLVESVEAATEMKYNSTQRGESPDEQPGRAMEDIITEYFVASILMLTSIWFIWTFGLSADSIPITDRLNIASERAMAILASACPCAIGLATPSAVMAGIDAAYACGILLPGGVDAFKRLSRLTHVVMDKTGTLTEGKLQISDEFFAEPFKGDPTKKELCYQLLSAAEREVSQTHPVARAVFQWCVKQVLAASRLEEGRELLTEPGAAAVRNVSSVTGKGVHAEVQGKAKVWYAVHIGSERFLSENDISIAPAASAELGKVKGTTEVHFAIDGKYAGSFTLQDSIRPGAPDVIESLKSLGLKMTMLTGDSEAEAHRVSSQLQIPVLAAKSLPHEKRDLVVSLQSPPVPQSFPSENMAELKLGVNDGFSMRRLFSSTLQQLFSRKDDRNVVAMLGDGLNDAPAQAAADVGILFSLSPLSGRLSDSAPSLALRRCAADVVIMTPDLAALPKLITIATKTMAQARWNMYWAVLYNAFAIALAMGASDLMGFGPIDASTAGTMMAFSSITVLGMSLDLRRRLQ</sequence>
<dbReference type="PROSITE" id="PS50846">
    <property type="entry name" value="HMA_2"/>
    <property type="match status" value="1"/>
</dbReference>
<dbReference type="InterPro" id="IPR059000">
    <property type="entry name" value="ATPase_P-type_domA"/>
</dbReference>
<dbReference type="Gene3D" id="3.40.50.1000">
    <property type="entry name" value="HAD superfamily/HAD-like"/>
    <property type="match status" value="1"/>
</dbReference>
<dbReference type="InterPro" id="IPR018303">
    <property type="entry name" value="ATPase_P-typ_P_site"/>
</dbReference>
<dbReference type="AlphaFoldDB" id="A0A178ZN84"/>
<dbReference type="GO" id="GO:0055070">
    <property type="term" value="P:copper ion homeostasis"/>
    <property type="evidence" value="ECO:0007669"/>
    <property type="project" value="TreeGrafter"/>
</dbReference>
<dbReference type="Pfam" id="PF00122">
    <property type="entry name" value="E1-E2_ATPase"/>
    <property type="match status" value="1"/>
</dbReference>
<keyword evidence="3 8" id="KW-0812">Transmembrane</keyword>
<dbReference type="SUPFAM" id="SSF81653">
    <property type="entry name" value="Calcium ATPase, transduction domain A"/>
    <property type="match status" value="1"/>
</dbReference>
<dbReference type="GO" id="GO:0016020">
    <property type="term" value="C:membrane"/>
    <property type="evidence" value="ECO:0007669"/>
    <property type="project" value="UniProtKB-SubCell"/>
</dbReference>
<evidence type="ECO:0000256" key="6">
    <source>
        <dbReference type="ARBA" id="ARBA00022989"/>
    </source>
</evidence>
<comment type="subcellular location">
    <subcellularLocation>
        <location evidence="1">Membrane</location>
    </subcellularLocation>
</comment>
<dbReference type="InterPro" id="IPR023214">
    <property type="entry name" value="HAD_sf"/>
</dbReference>
<comment type="similarity">
    <text evidence="2">Belongs to the cation transport ATPase (P-type) (TC 3.A.3) family. Type IB subfamily.</text>
</comment>
<feature type="transmembrane region" description="Helical" evidence="8">
    <location>
        <begin position="498"/>
        <end position="531"/>
    </location>
</feature>
<accession>A0A178ZN84</accession>
<dbReference type="EMBL" id="LVYI01000003">
    <property type="protein sequence ID" value="OAP61269.1"/>
    <property type="molecule type" value="Genomic_DNA"/>
</dbReference>
<dbReference type="InterPro" id="IPR006121">
    <property type="entry name" value="HMA_dom"/>
</dbReference>
<dbReference type="SUPFAM" id="SSF55008">
    <property type="entry name" value="HMA, heavy metal-associated domain"/>
    <property type="match status" value="1"/>
</dbReference>
<feature type="transmembrane region" description="Helical" evidence="8">
    <location>
        <begin position="886"/>
        <end position="904"/>
    </location>
</feature>
<dbReference type="CDD" id="cd00371">
    <property type="entry name" value="HMA"/>
    <property type="match status" value="1"/>
</dbReference>
<dbReference type="PANTHER" id="PTHR43520:SF32">
    <property type="entry name" value="COPPER RESISTANCE P-TYPE ATPASE (EUROFUNG)"/>
    <property type="match status" value="1"/>
</dbReference>
<feature type="transmembrane region" description="Helical" evidence="8">
    <location>
        <begin position="243"/>
        <end position="265"/>
    </location>
</feature>
<dbReference type="Gene3D" id="2.70.150.10">
    <property type="entry name" value="Calcium-transporting ATPase, cytoplasmic transduction domain A"/>
    <property type="match status" value="1"/>
</dbReference>
<reference evidence="10 11" key="1">
    <citation type="submission" date="2016-04" db="EMBL/GenBank/DDBJ databases">
        <title>Draft genome of Fonsecaea erecta CBS 125763.</title>
        <authorList>
            <person name="Weiss V.A."/>
            <person name="Vicente V.A."/>
            <person name="Raittz R.T."/>
            <person name="Moreno L.F."/>
            <person name="De Souza E.M."/>
            <person name="Pedrosa F.O."/>
            <person name="Steffens M.B."/>
            <person name="Faoro H."/>
            <person name="Tadra-Sfeir M.Z."/>
            <person name="Najafzadeh M.J."/>
            <person name="Felipe M.S."/>
            <person name="Teixeira M."/>
            <person name="Sun J."/>
            <person name="Xi L."/>
            <person name="Gomes R."/>
            <person name="De Azevedo C.M."/>
            <person name="Salgado C.G."/>
            <person name="Da Silva M.B."/>
            <person name="Nascimento M.F."/>
            <person name="Queiroz-Telles F."/>
            <person name="Attili D.S."/>
            <person name="Gorbushina A."/>
        </authorList>
    </citation>
    <scope>NUCLEOTIDE SEQUENCE [LARGE SCALE GENOMIC DNA]</scope>
    <source>
        <strain evidence="10 11">CBS 125763</strain>
    </source>
</reference>
<dbReference type="InterPro" id="IPR008250">
    <property type="entry name" value="ATPase_P-typ_transduc_dom_A_sf"/>
</dbReference>
<evidence type="ECO:0000256" key="3">
    <source>
        <dbReference type="ARBA" id="ARBA00022692"/>
    </source>
</evidence>
<keyword evidence="11" id="KW-1185">Reference proteome</keyword>
<dbReference type="Gene3D" id="3.30.70.100">
    <property type="match status" value="1"/>
</dbReference>
<evidence type="ECO:0000313" key="11">
    <source>
        <dbReference type="Proteomes" id="UP000078343"/>
    </source>
</evidence>
<feature type="transmembrane region" description="Helical" evidence="8">
    <location>
        <begin position="916"/>
        <end position="935"/>
    </location>
</feature>
<dbReference type="OrthoDB" id="432719at2759"/>
<keyword evidence="4" id="KW-0479">Metal-binding</keyword>
<keyword evidence="7 8" id="KW-0472">Membrane</keyword>
<dbReference type="GO" id="GO:0043682">
    <property type="term" value="F:P-type divalent copper transporter activity"/>
    <property type="evidence" value="ECO:0007669"/>
    <property type="project" value="TreeGrafter"/>
</dbReference>
<dbReference type="PANTHER" id="PTHR43520">
    <property type="entry name" value="ATP7, ISOFORM B"/>
    <property type="match status" value="1"/>
</dbReference>
<organism evidence="10 11">
    <name type="scientific">Fonsecaea erecta</name>
    <dbReference type="NCBI Taxonomy" id="1367422"/>
    <lineage>
        <taxon>Eukaryota</taxon>
        <taxon>Fungi</taxon>
        <taxon>Dikarya</taxon>
        <taxon>Ascomycota</taxon>
        <taxon>Pezizomycotina</taxon>
        <taxon>Eurotiomycetes</taxon>
        <taxon>Chaetothyriomycetidae</taxon>
        <taxon>Chaetothyriales</taxon>
        <taxon>Herpotrichiellaceae</taxon>
        <taxon>Fonsecaea</taxon>
    </lineage>
</organism>
<dbReference type="InterPro" id="IPR036163">
    <property type="entry name" value="HMA_dom_sf"/>
</dbReference>
<dbReference type="FunFam" id="3.30.70.100:FF:000001">
    <property type="entry name" value="ATPase copper transporting beta"/>
    <property type="match status" value="1"/>
</dbReference>
<dbReference type="RefSeq" id="XP_018694636.1">
    <property type="nucleotide sequence ID" value="XM_018834986.1"/>
</dbReference>
<dbReference type="Gene3D" id="3.40.1110.10">
    <property type="entry name" value="Calcium-transporting ATPase, cytoplasmic domain N"/>
    <property type="match status" value="1"/>
</dbReference>
<comment type="caution">
    <text evidence="10">The sequence shown here is derived from an EMBL/GenBank/DDBJ whole genome shotgun (WGS) entry which is preliminary data.</text>
</comment>
<evidence type="ECO:0000256" key="2">
    <source>
        <dbReference type="ARBA" id="ARBA00006024"/>
    </source>
</evidence>
<evidence type="ECO:0000256" key="4">
    <source>
        <dbReference type="ARBA" id="ARBA00022723"/>
    </source>
</evidence>
<dbReference type="GO" id="GO:0000166">
    <property type="term" value="F:nucleotide binding"/>
    <property type="evidence" value="ECO:0007669"/>
    <property type="project" value="InterPro"/>
</dbReference>
<dbReference type="STRING" id="1367422.A0A178ZN84"/>
<dbReference type="GeneID" id="30007640"/>
<dbReference type="PROSITE" id="PS01047">
    <property type="entry name" value="HMA_1"/>
    <property type="match status" value="1"/>
</dbReference>
<proteinExistence type="inferred from homology"/>
<feature type="transmembrane region" description="Helical" evidence="8">
    <location>
        <begin position="460"/>
        <end position="478"/>
    </location>
</feature>
<feature type="domain" description="HMA" evidence="9">
    <location>
        <begin position="76"/>
        <end position="142"/>
    </location>
</feature>
<evidence type="ECO:0000256" key="8">
    <source>
        <dbReference type="SAM" id="Phobius"/>
    </source>
</evidence>
<dbReference type="PROSITE" id="PS00154">
    <property type="entry name" value="ATPASE_E1_E2"/>
    <property type="match status" value="1"/>
</dbReference>
<name>A0A178ZN84_9EURO</name>
<dbReference type="GO" id="GO:0005507">
    <property type="term" value="F:copper ion binding"/>
    <property type="evidence" value="ECO:0007669"/>
    <property type="project" value="TreeGrafter"/>
</dbReference>
<protein>
    <recommendedName>
        <fullName evidence="9">HMA domain-containing protein</fullName>
    </recommendedName>
</protein>
<keyword evidence="6 8" id="KW-1133">Transmembrane helix</keyword>
<dbReference type="Pfam" id="PF00702">
    <property type="entry name" value="Hydrolase"/>
    <property type="match status" value="1"/>
</dbReference>
<dbReference type="InterPro" id="IPR036412">
    <property type="entry name" value="HAD-like_sf"/>
</dbReference>
<evidence type="ECO:0000256" key="7">
    <source>
        <dbReference type="ARBA" id="ARBA00023136"/>
    </source>
</evidence>
<keyword evidence="5" id="KW-1278">Translocase</keyword>
<dbReference type="PRINTS" id="PR00119">
    <property type="entry name" value="CATATPASE"/>
</dbReference>
<evidence type="ECO:0000256" key="1">
    <source>
        <dbReference type="ARBA" id="ARBA00004370"/>
    </source>
</evidence>
<evidence type="ECO:0000256" key="5">
    <source>
        <dbReference type="ARBA" id="ARBA00022967"/>
    </source>
</evidence>
<evidence type="ECO:0000259" key="9">
    <source>
        <dbReference type="PROSITE" id="PS50846"/>
    </source>
</evidence>
<dbReference type="Pfam" id="PF00403">
    <property type="entry name" value="HMA"/>
    <property type="match status" value="1"/>
</dbReference>
<evidence type="ECO:0000313" key="10">
    <source>
        <dbReference type="EMBL" id="OAP61269.1"/>
    </source>
</evidence>
<dbReference type="Proteomes" id="UP000078343">
    <property type="component" value="Unassembled WGS sequence"/>
</dbReference>
<dbReference type="InterPro" id="IPR017969">
    <property type="entry name" value="Heavy-metal-associated_CS"/>
</dbReference>
<gene>
    <name evidence="10" type="ORF">AYL99_03470</name>
</gene>
<dbReference type="InterPro" id="IPR023299">
    <property type="entry name" value="ATPase_P-typ_cyto_dom_N"/>
</dbReference>